<accession>A0ABV6VNY0</accession>
<feature type="coiled-coil region" evidence="1">
    <location>
        <begin position="48"/>
        <end position="82"/>
    </location>
</feature>
<evidence type="ECO:0000313" key="3">
    <source>
        <dbReference type="Proteomes" id="UP001592531"/>
    </source>
</evidence>
<organism evidence="2 3">
    <name type="scientific">Streptacidiphilus cavernicola</name>
    <dbReference type="NCBI Taxonomy" id="3342716"/>
    <lineage>
        <taxon>Bacteria</taxon>
        <taxon>Bacillati</taxon>
        <taxon>Actinomycetota</taxon>
        <taxon>Actinomycetes</taxon>
        <taxon>Kitasatosporales</taxon>
        <taxon>Streptomycetaceae</taxon>
        <taxon>Streptacidiphilus</taxon>
    </lineage>
</organism>
<dbReference type="Proteomes" id="UP001592531">
    <property type="component" value="Unassembled WGS sequence"/>
</dbReference>
<proteinExistence type="predicted"/>
<sequence>MTNMPEAADGSTEMPSAMASLAGIRAYLDNQAAALTADGDAVPDYPDVDGARGEVEQLQDGLAQLQKLVEKQRRHIVILEEAVRQLLVLVPPESLATPAAQPAQTPHPFFG</sequence>
<gene>
    <name evidence="2" type="ORF">ACEZDE_01970</name>
</gene>
<evidence type="ECO:0000256" key="1">
    <source>
        <dbReference type="SAM" id="Coils"/>
    </source>
</evidence>
<keyword evidence="1" id="KW-0175">Coiled coil</keyword>
<dbReference type="RefSeq" id="WP_380531059.1">
    <property type="nucleotide sequence ID" value="NZ_JBHFAB010000001.1"/>
</dbReference>
<dbReference type="EMBL" id="JBHFAB010000001">
    <property type="protein sequence ID" value="MFC1415418.1"/>
    <property type="molecule type" value="Genomic_DNA"/>
</dbReference>
<evidence type="ECO:0000313" key="2">
    <source>
        <dbReference type="EMBL" id="MFC1415418.1"/>
    </source>
</evidence>
<name>A0ABV6VNY0_9ACTN</name>
<reference evidence="2 3" key="1">
    <citation type="submission" date="2024-09" db="EMBL/GenBank/DDBJ databases">
        <authorList>
            <person name="Lee S.D."/>
        </authorList>
    </citation>
    <scope>NUCLEOTIDE SEQUENCE [LARGE SCALE GENOMIC DNA]</scope>
    <source>
        <strain evidence="2 3">N8-3</strain>
    </source>
</reference>
<keyword evidence="3" id="KW-1185">Reference proteome</keyword>
<comment type="caution">
    <text evidence="2">The sequence shown here is derived from an EMBL/GenBank/DDBJ whole genome shotgun (WGS) entry which is preliminary data.</text>
</comment>
<protein>
    <submittedName>
        <fullName evidence="2">Uncharacterized protein</fullName>
    </submittedName>
</protein>